<feature type="repeat" description="WD" evidence="5">
    <location>
        <begin position="101"/>
        <end position="142"/>
    </location>
</feature>
<evidence type="ECO:0000256" key="1">
    <source>
        <dbReference type="ARBA" id="ARBA00007253"/>
    </source>
</evidence>
<evidence type="ECO:0000313" key="8">
    <source>
        <dbReference type="Proteomes" id="UP000824890"/>
    </source>
</evidence>
<keyword evidence="2 5" id="KW-0853">WD repeat</keyword>
<keyword evidence="4" id="KW-0687">Ribonucleoprotein</keyword>
<dbReference type="InterPro" id="IPR036322">
    <property type="entry name" value="WD40_repeat_dom_sf"/>
</dbReference>
<dbReference type="Pfam" id="PF00400">
    <property type="entry name" value="WD40"/>
    <property type="match status" value="2"/>
</dbReference>
<dbReference type="PROSITE" id="PS50082">
    <property type="entry name" value="WD_REPEATS_2"/>
    <property type="match status" value="1"/>
</dbReference>
<dbReference type="InterPro" id="IPR045223">
    <property type="entry name" value="RACK1-like"/>
</dbReference>
<proteinExistence type="inferred from homology"/>
<evidence type="ECO:0000256" key="4">
    <source>
        <dbReference type="ARBA" id="ARBA00023274"/>
    </source>
</evidence>
<dbReference type="Proteomes" id="UP000824890">
    <property type="component" value="Unassembled WGS sequence"/>
</dbReference>
<protein>
    <submittedName>
        <fullName evidence="7">Uncharacterized protein</fullName>
    </submittedName>
</protein>
<dbReference type="InterPro" id="IPR019775">
    <property type="entry name" value="WD40_repeat_CS"/>
</dbReference>
<keyword evidence="8" id="KW-1185">Reference proteome</keyword>
<reference evidence="7 8" key="1">
    <citation type="submission" date="2021-05" db="EMBL/GenBank/DDBJ databases">
        <title>Genome Assembly of Synthetic Allotetraploid Brassica napus Reveals Homoeologous Exchanges between Subgenomes.</title>
        <authorList>
            <person name="Davis J.T."/>
        </authorList>
    </citation>
    <scope>NUCLEOTIDE SEQUENCE [LARGE SCALE GENOMIC DNA]</scope>
    <source>
        <strain evidence="8">cv. Da-Ae</strain>
        <tissue evidence="7">Seedling</tissue>
    </source>
</reference>
<dbReference type="SUPFAM" id="SSF50978">
    <property type="entry name" value="WD40 repeat-like"/>
    <property type="match status" value="1"/>
</dbReference>
<evidence type="ECO:0000313" key="7">
    <source>
        <dbReference type="EMBL" id="KAH0862238.1"/>
    </source>
</evidence>
<evidence type="ECO:0000256" key="6">
    <source>
        <dbReference type="SAM" id="MobiDB-lite"/>
    </source>
</evidence>
<dbReference type="SMART" id="SM00320">
    <property type="entry name" value="WD40"/>
    <property type="match status" value="1"/>
</dbReference>
<evidence type="ECO:0000256" key="3">
    <source>
        <dbReference type="ARBA" id="ARBA00022737"/>
    </source>
</evidence>
<name>A0ABQ7Y213_BRANA</name>
<evidence type="ECO:0000256" key="2">
    <source>
        <dbReference type="ARBA" id="ARBA00022574"/>
    </source>
</evidence>
<dbReference type="PANTHER" id="PTHR19868">
    <property type="entry name" value="RECEPTOR FOR ACTIVATED PROTEIN KINASE C RACK1"/>
    <property type="match status" value="1"/>
</dbReference>
<dbReference type="PROSITE" id="PS50294">
    <property type="entry name" value="WD_REPEATS_REGION"/>
    <property type="match status" value="1"/>
</dbReference>
<feature type="region of interest" description="Disordered" evidence="6">
    <location>
        <begin position="19"/>
        <end position="48"/>
    </location>
</feature>
<dbReference type="Gene3D" id="2.130.10.10">
    <property type="entry name" value="YVTN repeat-like/Quinoprotein amine dehydrogenase"/>
    <property type="match status" value="1"/>
</dbReference>
<gene>
    <name evidence="7" type="ORF">HID58_079449</name>
</gene>
<comment type="caution">
    <text evidence="7">The sequence shown here is derived from an EMBL/GenBank/DDBJ whole genome shotgun (WGS) entry which is preliminary data.</text>
</comment>
<accession>A0ABQ7Y213</accession>
<dbReference type="InterPro" id="IPR015943">
    <property type="entry name" value="WD40/YVTN_repeat-like_dom_sf"/>
</dbReference>
<organism evidence="7 8">
    <name type="scientific">Brassica napus</name>
    <name type="common">Rape</name>
    <dbReference type="NCBI Taxonomy" id="3708"/>
    <lineage>
        <taxon>Eukaryota</taxon>
        <taxon>Viridiplantae</taxon>
        <taxon>Streptophyta</taxon>
        <taxon>Embryophyta</taxon>
        <taxon>Tracheophyta</taxon>
        <taxon>Spermatophyta</taxon>
        <taxon>Magnoliopsida</taxon>
        <taxon>eudicotyledons</taxon>
        <taxon>Gunneridae</taxon>
        <taxon>Pentapetalae</taxon>
        <taxon>rosids</taxon>
        <taxon>malvids</taxon>
        <taxon>Brassicales</taxon>
        <taxon>Brassicaceae</taxon>
        <taxon>Brassiceae</taxon>
        <taxon>Brassica</taxon>
    </lineage>
</organism>
<sequence length="152" mass="16296">MIQNEKRVEATLTSSQTLFSPLTDTSRSPKAERVSFVSGTSPRESPLDVSCGTRLESVSTRSPTKVRDIRIGCCVRFSPNKLVPTIVSAYWDQTVKIRNTLAGHSGYLNTVALSPDGSMCASGGKDGTVLLWDMAEGTTLCSLEAGSIIHSL</sequence>
<dbReference type="InterPro" id="IPR001680">
    <property type="entry name" value="WD40_rpt"/>
</dbReference>
<keyword evidence="3" id="KW-0677">Repeat</keyword>
<comment type="similarity">
    <text evidence="1">Belongs to the WD repeat G protein beta family. Ribosomal protein RACK1 subfamily.</text>
</comment>
<evidence type="ECO:0000256" key="5">
    <source>
        <dbReference type="PROSITE-ProRule" id="PRU00221"/>
    </source>
</evidence>
<dbReference type="EMBL" id="JAGKQM010000018">
    <property type="protein sequence ID" value="KAH0862238.1"/>
    <property type="molecule type" value="Genomic_DNA"/>
</dbReference>
<dbReference type="PROSITE" id="PS00678">
    <property type="entry name" value="WD_REPEATS_1"/>
    <property type="match status" value="1"/>
</dbReference>